<feature type="compositionally biased region" description="Low complexity" evidence="1">
    <location>
        <begin position="613"/>
        <end position="624"/>
    </location>
</feature>
<dbReference type="EMBL" id="CALTRL010001251">
    <property type="protein sequence ID" value="CAH7671758.1"/>
    <property type="molecule type" value="Genomic_DNA"/>
</dbReference>
<feature type="region of interest" description="Disordered" evidence="1">
    <location>
        <begin position="346"/>
        <end position="372"/>
    </location>
</feature>
<comment type="caution">
    <text evidence="2">The sequence shown here is derived from an EMBL/GenBank/DDBJ whole genome shotgun (WGS) entry which is preliminary data.</text>
</comment>
<feature type="region of interest" description="Disordered" evidence="1">
    <location>
        <begin position="1612"/>
        <end position="1639"/>
    </location>
</feature>
<feature type="region of interest" description="Disordered" evidence="1">
    <location>
        <begin position="435"/>
        <end position="455"/>
    </location>
</feature>
<sequence>MSRHCPQNLPEFDPYSPSIHIADLRDFIYWMNPHVIIPNNFNLDVYRKTAYKLLHPTEDRPSRNRPWRCNFCNLLTHYFKNNTTAISALGSSSSAHAHKNKTHPTSPKPQRTKELLVTDFDPNNPNLRISDLKEFITHVNPNAHITNKACLRDLREMARNLTIPPRGRSPQPNTPKPQNLREALLATFDPNAPGMQIANLKEFITQLSPGTPIPTKVRLGELREIACNLIRQRSKFAETSPRSIKEFNPYASHICKADLQEFIYKNNPDSHIPGNIMLAELREMADAIIHPQTVHSQICKADLKNIILQIDSSYHVPSNVTLVELKNMTYTPPQILHQSRLIHPHCNIPQTSQDQNKRPWSRAGSPAQPGLRSRSALPHLKSIWNFDPYASHICKADLQEVILQIDPSCHIPSNTRLSELRDMVYMMIQPQSVPALASKATKKRPQSRATSPARPGLRMRSALPALKNINTFDPYASHIRKADLQEFILQIDPSSHIPSNTRRAELRDMAYRMIHPQSAPRHASNVQASQSRASSPARHGHRTRLASPAIVSIKNFNPYAPHVKKADLKEVIFQIDPSSHVPSNIGLSALRDLVYQMIHPCTVNPQASNADKAPQSRAASPAQSELRLRSDQLPSRSIKKFDPYAPHINKADLREVIFQIDPNSQIPNNIQLAELRNMAFRMIHPHDSLPQEDFEFYHFNPYDSNVQLSHLREFIFKMDPNFRIPSGVRLPHHHDLAYRLSSPSIQACPSAPAPSVNYSSVWYPSTTRKSQSPHRVQFSDQHMPITGKQIHSSFSSQKTFTHDAEIGNEYGQCSSGKSTANKDHNGISDESQESNGSAGSKDNKNKFEVSSDDLSDSSKSIAQRGCLKKQRLLKSQSSEAGTPGTSKVNKSNKSTANSNKLRFIRSRPQTNKFHKQKTSSSVHQEVIIDHPCSDHSSNPPTYHCNRKQYFNGVPVPPDVEFMMETKGLEYGSTLSDESTTKSSHHSKPKTSHKSSNQSKSSRSKAQTKKKKQKTGSSIHQQVIIDHSSSDHSSDPPTYHCNRKGYFNGVLVPPDVEFMMETEGLEYGSTLSNESTKKSLHHSKPKISHKSSNQSKSSTSKAQNKKNNKQKTSNSIHQQVIIDHSSSDHSSNPSTYHCSRKRNLNGVPVPPDVEFTMETNGLEYGSTLSNKSTTKSLHHSKPKSSHECPKSSHLGTDSIPCFIKALFENPLQDQLTAKGHHLAIVKNVPSNLSEMPPVQDFLTTEKSNSLSSKCSAGNNTTIPTKLPTTMQHIDLPGADCQKNLFNLKKIEKTVETTNSLIKNPMNVSLTEKQISGGQSKRSLEHPGPIKSMPKCPNVGLFSTTNTNLEACKLEHQFPPHNEAVLQSHLHLESVPINFGEPTSFGIASIQGSLAIAPAPIPISKNTTTSLAIAPAPIPISKSATTNRIMSSNSIIHDKNLQQSNFYYFSKSSLQSGNLDAFPAVLNPSVELEQPNTTLDLEISQLSTRPLLGSQTEDSNSTVRNALIPTISEIGSSLDTKPINQASTKIKSPGPLLEPFPESLLYARLDYHHTTDKSKLCSLPKENQIETSACFHQSADKNKMKGLPIERVIEETTPESNCFFATVLEKKNPSEHMANPEPSAKSPPHPVPSLTQHCDESSAPVNELFQQLVDKNEVKILQKESNIGTIAFSTKSLFPTTRGGQLSSEHPATSEPSSKPQGHLVTFNTQNSEDSSVPVDIRFHHSTDKSQIGITAPQKSKSFPNSHNSQHSPEHAVASEPSSKALETATKWESLYKIQDNKHISEEPIRASHPLVNTVESKQIFVIQAQEACKE</sequence>
<accession>A0AAV0AUL4</accession>
<feature type="compositionally biased region" description="Polar residues" evidence="1">
    <location>
        <begin position="1679"/>
        <end position="1713"/>
    </location>
</feature>
<feature type="region of interest" description="Disordered" evidence="1">
    <location>
        <begin position="1679"/>
        <end position="1763"/>
    </location>
</feature>
<feature type="compositionally biased region" description="Low complexity" evidence="1">
    <location>
        <begin position="1109"/>
        <end position="1130"/>
    </location>
</feature>
<feature type="region of interest" description="Disordered" evidence="1">
    <location>
        <begin position="605"/>
        <end position="632"/>
    </location>
</feature>
<feature type="compositionally biased region" description="Polar residues" evidence="1">
    <location>
        <begin position="1727"/>
        <end position="1749"/>
    </location>
</feature>
<feature type="compositionally biased region" description="Basic residues" evidence="1">
    <location>
        <begin position="1077"/>
        <end position="1088"/>
    </location>
</feature>
<name>A0AAV0AUL4_PHAPC</name>
<protein>
    <submittedName>
        <fullName evidence="2">Uncharacterized protein</fullName>
    </submittedName>
</protein>
<proteinExistence type="predicted"/>
<organism evidence="2 3">
    <name type="scientific">Phakopsora pachyrhizi</name>
    <name type="common">Asian soybean rust disease fungus</name>
    <dbReference type="NCBI Taxonomy" id="170000"/>
    <lineage>
        <taxon>Eukaryota</taxon>
        <taxon>Fungi</taxon>
        <taxon>Dikarya</taxon>
        <taxon>Basidiomycota</taxon>
        <taxon>Pucciniomycotina</taxon>
        <taxon>Pucciniomycetes</taxon>
        <taxon>Pucciniales</taxon>
        <taxon>Phakopsoraceae</taxon>
        <taxon>Phakopsora</taxon>
    </lineage>
</organism>
<feature type="compositionally biased region" description="Low complexity" evidence="1">
    <location>
        <begin position="527"/>
        <end position="537"/>
    </location>
</feature>
<keyword evidence="3" id="KW-1185">Reference proteome</keyword>
<feature type="compositionally biased region" description="Low complexity" evidence="1">
    <location>
        <begin position="1165"/>
        <end position="1174"/>
    </location>
</feature>
<feature type="region of interest" description="Disordered" evidence="1">
    <location>
        <begin position="972"/>
        <end position="1019"/>
    </location>
</feature>
<feature type="region of interest" description="Disordered" evidence="1">
    <location>
        <begin position="517"/>
        <end position="544"/>
    </location>
</feature>
<dbReference type="Proteomes" id="UP001153365">
    <property type="component" value="Unassembled WGS sequence"/>
</dbReference>
<feature type="compositionally biased region" description="Basic residues" evidence="1">
    <location>
        <begin position="982"/>
        <end position="992"/>
    </location>
</feature>
<feature type="region of interest" description="Disordered" evidence="1">
    <location>
        <begin position="1311"/>
        <end position="1334"/>
    </location>
</feature>
<feature type="region of interest" description="Disordered" evidence="1">
    <location>
        <begin position="811"/>
        <end position="922"/>
    </location>
</feature>
<feature type="compositionally biased region" description="Low complexity" evidence="1">
    <location>
        <begin position="886"/>
        <end position="900"/>
    </location>
</feature>
<reference evidence="2" key="1">
    <citation type="submission" date="2022-06" db="EMBL/GenBank/DDBJ databases">
        <authorList>
            <consortium name="SYNGENTA / RWTH Aachen University"/>
        </authorList>
    </citation>
    <scope>NUCLEOTIDE SEQUENCE</scope>
</reference>
<evidence type="ECO:0000256" key="1">
    <source>
        <dbReference type="SAM" id="MobiDB-lite"/>
    </source>
</evidence>
<feature type="compositionally biased region" description="Polar residues" evidence="1">
    <location>
        <begin position="873"/>
        <end position="885"/>
    </location>
</feature>
<feature type="region of interest" description="Disordered" evidence="1">
    <location>
        <begin position="1069"/>
        <end position="1145"/>
    </location>
</feature>
<feature type="compositionally biased region" description="Low complexity" evidence="1">
    <location>
        <begin position="1089"/>
        <end position="1101"/>
    </location>
</feature>
<gene>
    <name evidence="2" type="ORF">PPACK8108_LOCUS6574</name>
</gene>
<feature type="region of interest" description="Disordered" evidence="1">
    <location>
        <begin position="1164"/>
        <end position="1192"/>
    </location>
</feature>
<evidence type="ECO:0000313" key="3">
    <source>
        <dbReference type="Proteomes" id="UP001153365"/>
    </source>
</evidence>
<evidence type="ECO:0000313" key="2">
    <source>
        <dbReference type="EMBL" id="CAH7671758.1"/>
    </source>
</evidence>
<feature type="compositionally biased region" description="Basic residues" evidence="1">
    <location>
        <begin position="1001"/>
        <end position="1013"/>
    </location>
</feature>